<proteinExistence type="predicted"/>
<evidence type="ECO:0000313" key="1">
    <source>
        <dbReference type="EMBL" id="MDI6453774.1"/>
    </source>
</evidence>
<organism evidence="1 2">
    <name type="scientific">Peloplasma aerotolerans</name>
    <dbReference type="NCBI Taxonomy" id="3044389"/>
    <lineage>
        <taxon>Bacteria</taxon>
        <taxon>Bacillati</taxon>
        <taxon>Mycoplasmatota</taxon>
        <taxon>Mollicutes</taxon>
        <taxon>Acholeplasmatales</taxon>
        <taxon>Acholeplasmataceae</taxon>
        <taxon>Peloplasma</taxon>
    </lineage>
</organism>
<name>A0AAW6UDQ9_9MOLU</name>
<reference evidence="1" key="1">
    <citation type="submission" date="2023-05" db="EMBL/GenBank/DDBJ databases">
        <title>Mariniplasma microaerophilum sp. nov., a novel anaerobic mollicute isolated from terrestrial mud volcano, Taman Peninsula, Russia.</title>
        <authorList>
            <person name="Khomyakova M.A."/>
            <person name="Merkel A.Y."/>
            <person name="Slobodkin A.I."/>
        </authorList>
    </citation>
    <scope>NUCLEOTIDE SEQUENCE</scope>
    <source>
        <strain evidence="1">M4Ah</strain>
    </source>
</reference>
<dbReference type="EMBL" id="JASCXW010000061">
    <property type="protein sequence ID" value="MDI6453774.1"/>
    <property type="molecule type" value="Genomic_DNA"/>
</dbReference>
<evidence type="ECO:0008006" key="3">
    <source>
        <dbReference type="Google" id="ProtNLM"/>
    </source>
</evidence>
<sequence>MKRLTFIIIFLFAILLTGCTKQKTEKIIEEISHNSNFEYELLTVVTEDITSKFNIMGGFGVETLIDANIDPYSVDINEYMLNNPTTYYEVTAYPDYVNGGSYITRISTSDPEIYIYDLSVGDEYTESEIIEYMRSLGFYPRDSISSIYVNERVWIRVYIEEGIIIKLVVEVEITNRTGIVY</sequence>
<accession>A0AAW6UDQ9</accession>
<gene>
    <name evidence="1" type="ORF">QJ521_09370</name>
</gene>
<dbReference type="AlphaFoldDB" id="A0AAW6UDQ9"/>
<protein>
    <recommendedName>
        <fullName evidence="3">PepSY domain-containing protein</fullName>
    </recommendedName>
</protein>
<comment type="caution">
    <text evidence="1">The sequence shown here is derived from an EMBL/GenBank/DDBJ whole genome shotgun (WGS) entry which is preliminary data.</text>
</comment>
<dbReference type="Proteomes" id="UP001431532">
    <property type="component" value="Unassembled WGS sequence"/>
</dbReference>
<keyword evidence="2" id="KW-1185">Reference proteome</keyword>
<dbReference type="RefSeq" id="WP_282840225.1">
    <property type="nucleotide sequence ID" value="NZ_JASCXW010000061.1"/>
</dbReference>
<dbReference type="PROSITE" id="PS51257">
    <property type="entry name" value="PROKAR_LIPOPROTEIN"/>
    <property type="match status" value="1"/>
</dbReference>
<evidence type="ECO:0000313" key="2">
    <source>
        <dbReference type="Proteomes" id="UP001431532"/>
    </source>
</evidence>